<dbReference type="SUPFAM" id="SSF51735">
    <property type="entry name" value="NAD(P)-binding Rossmann-fold domains"/>
    <property type="match status" value="1"/>
</dbReference>
<dbReference type="EMBL" id="APVG01000020">
    <property type="protein sequence ID" value="ENY72155.1"/>
    <property type="molecule type" value="Genomic_DNA"/>
</dbReference>
<protein>
    <submittedName>
        <fullName evidence="2">NAD dependent epimerase/dehydratase family protein</fullName>
    </submittedName>
</protein>
<dbReference type="InterPro" id="IPR016040">
    <property type="entry name" value="NAD(P)-bd_dom"/>
</dbReference>
<dbReference type="OrthoDB" id="9803892at2"/>
<organism evidence="2 3">
    <name type="scientific">Aeromonas diversa CDC 2478-85</name>
    <dbReference type="NCBI Taxonomy" id="1268237"/>
    <lineage>
        <taxon>Bacteria</taxon>
        <taxon>Pseudomonadati</taxon>
        <taxon>Pseudomonadota</taxon>
        <taxon>Gammaproteobacteria</taxon>
        <taxon>Aeromonadales</taxon>
        <taxon>Aeromonadaceae</taxon>
        <taxon>Aeromonas</taxon>
    </lineage>
</organism>
<feature type="domain" description="NAD(P)-binding" evidence="1">
    <location>
        <begin position="8"/>
        <end position="195"/>
    </location>
</feature>
<accession>N9U1G5</accession>
<keyword evidence="3" id="KW-1185">Reference proteome</keyword>
<comment type="caution">
    <text evidence="2">The sequence shown here is derived from an EMBL/GenBank/DDBJ whole genome shotgun (WGS) entry which is preliminary data.</text>
</comment>
<dbReference type="Proteomes" id="UP000023775">
    <property type="component" value="Unassembled WGS sequence"/>
</dbReference>
<dbReference type="PANTHER" id="PTHR15020">
    <property type="entry name" value="FLAVIN REDUCTASE-RELATED"/>
    <property type="match status" value="1"/>
</dbReference>
<dbReference type="PANTHER" id="PTHR15020:SF50">
    <property type="entry name" value="UPF0659 PROTEIN YMR090W"/>
    <property type="match status" value="1"/>
</dbReference>
<dbReference type="Gene3D" id="3.40.50.720">
    <property type="entry name" value="NAD(P)-binding Rossmann-like Domain"/>
    <property type="match status" value="1"/>
</dbReference>
<dbReference type="CDD" id="cd05243">
    <property type="entry name" value="SDR_a5"/>
    <property type="match status" value="1"/>
</dbReference>
<dbReference type="InterPro" id="IPR036291">
    <property type="entry name" value="NAD(P)-bd_dom_sf"/>
</dbReference>
<reference evidence="2 3" key="1">
    <citation type="journal article" date="2013" name="Genome Announc.">
        <title>Draft Genome Sequence of the Aeromonas diversa Type Strain.</title>
        <authorList>
            <person name="Farfan M."/>
            <person name="Spataro N."/>
            <person name="Sanglas A."/>
            <person name="Albarral V."/>
            <person name="Loren J.G."/>
            <person name="Bosch E."/>
            <person name="Fuste M.C."/>
        </authorList>
    </citation>
    <scope>NUCLEOTIDE SEQUENCE [LARGE SCALE GENOMIC DNA]</scope>
    <source>
        <strain evidence="2 3">2478-85</strain>
    </source>
</reference>
<dbReference type="Pfam" id="PF13460">
    <property type="entry name" value="NAD_binding_10"/>
    <property type="match status" value="1"/>
</dbReference>
<evidence type="ECO:0000313" key="2">
    <source>
        <dbReference type="EMBL" id="ENY72155.1"/>
    </source>
</evidence>
<dbReference type="AlphaFoldDB" id="N9U1G5"/>
<name>N9U1G5_9GAMM</name>
<evidence type="ECO:0000313" key="3">
    <source>
        <dbReference type="Proteomes" id="UP000023775"/>
    </source>
</evidence>
<gene>
    <name evidence="2" type="ORF">G114_09184</name>
</gene>
<dbReference type="PATRIC" id="fig|1268237.3.peg.1809"/>
<sequence length="212" mass="22867">MSRFLLFGASRGLGLAITRHLLAQEHEVHALVRSQAQAVELEAMGVRVTQGDALDGEAVALACAGAGEEALTISTLGSFRAERPVDFEGNRLVIDTLEQCGLRRLLLITSLGCGDSWPFLPERARAAFGHEVRLKSLAESWLQSSALAWTILRPAGLQDGEPTGHARLAPQGEELHGLVRRSDVARLAHALIQDPQHIGRIYGCVDDALIRG</sequence>
<evidence type="ECO:0000259" key="1">
    <source>
        <dbReference type="Pfam" id="PF13460"/>
    </source>
</evidence>
<proteinExistence type="predicted"/>
<dbReference type="RefSeq" id="WP_005352180.1">
    <property type="nucleotide sequence ID" value="NZ_APVG01000020.1"/>
</dbReference>
<dbReference type="eggNOG" id="COG0702">
    <property type="taxonomic scope" value="Bacteria"/>
</dbReference>